<feature type="compositionally biased region" description="Polar residues" evidence="1">
    <location>
        <begin position="253"/>
        <end position="264"/>
    </location>
</feature>
<feature type="compositionally biased region" description="Low complexity" evidence="1">
    <location>
        <begin position="235"/>
        <end position="252"/>
    </location>
</feature>
<accession>A0A6A5TJY5</accession>
<evidence type="ECO:0000256" key="1">
    <source>
        <dbReference type="SAM" id="MobiDB-lite"/>
    </source>
</evidence>
<dbReference type="AlphaFoldDB" id="A0A6A5TJY5"/>
<feature type="compositionally biased region" description="Basic and acidic residues" evidence="1">
    <location>
        <begin position="404"/>
        <end position="424"/>
    </location>
</feature>
<keyword evidence="4" id="KW-1185">Reference proteome</keyword>
<keyword evidence="2" id="KW-1133">Transmembrane helix</keyword>
<dbReference type="OrthoDB" id="3801000at2759"/>
<feature type="region of interest" description="Disordered" evidence="1">
    <location>
        <begin position="302"/>
        <end position="322"/>
    </location>
</feature>
<protein>
    <submittedName>
        <fullName evidence="3">Uncharacterized protein</fullName>
    </submittedName>
</protein>
<evidence type="ECO:0000256" key="2">
    <source>
        <dbReference type="SAM" id="Phobius"/>
    </source>
</evidence>
<name>A0A6A5TJY5_9PLEO</name>
<organism evidence="3 4">
    <name type="scientific">Byssothecium circinans</name>
    <dbReference type="NCBI Taxonomy" id="147558"/>
    <lineage>
        <taxon>Eukaryota</taxon>
        <taxon>Fungi</taxon>
        <taxon>Dikarya</taxon>
        <taxon>Ascomycota</taxon>
        <taxon>Pezizomycotina</taxon>
        <taxon>Dothideomycetes</taxon>
        <taxon>Pleosporomycetidae</taxon>
        <taxon>Pleosporales</taxon>
        <taxon>Massarineae</taxon>
        <taxon>Massarinaceae</taxon>
        <taxon>Byssothecium</taxon>
    </lineage>
</organism>
<reference evidence="3" key="1">
    <citation type="journal article" date="2020" name="Stud. Mycol.">
        <title>101 Dothideomycetes genomes: a test case for predicting lifestyles and emergence of pathogens.</title>
        <authorList>
            <person name="Haridas S."/>
            <person name="Albert R."/>
            <person name="Binder M."/>
            <person name="Bloem J."/>
            <person name="Labutti K."/>
            <person name="Salamov A."/>
            <person name="Andreopoulos B."/>
            <person name="Baker S."/>
            <person name="Barry K."/>
            <person name="Bills G."/>
            <person name="Bluhm B."/>
            <person name="Cannon C."/>
            <person name="Castanera R."/>
            <person name="Culley D."/>
            <person name="Daum C."/>
            <person name="Ezra D."/>
            <person name="Gonzalez J."/>
            <person name="Henrissat B."/>
            <person name="Kuo A."/>
            <person name="Liang C."/>
            <person name="Lipzen A."/>
            <person name="Lutzoni F."/>
            <person name="Magnuson J."/>
            <person name="Mondo S."/>
            <person name="Nolan M."/>
            <person name="Ohm R."/>
            <person name="Pangilinan J."/>
            <person name="Park H.-J."/>
            <person name="Ramirez L."/>
            <person name="Alfaro M."/>
            <person name="Sun H."/>
            <person name="Tritt A."/>
            <person name="Yoshinaga Y."/>
            <person name="Zwiers L.-H."/>
            <person name="Turgeon B."/>
            <person name="Goodwin S."/>
            <person name="Spatafora J."/>
            <person name="Crous P."/>
            <person name="Grigoriev I."/>
        </authorList>
    </citation>
    <scope>NUCLEOTIDE SEQUENCE</scope>
    <source>
        <strain evidence="3">CBS 675.92</strain>
    </source>
</reference>
<feature type="region of interest" description="Disordered" evidence="1">
    <location>
        <begin position="402"/>
        <end position="442"/>
    </location>
</feature>
<dbReference type="EMBL" id="ML977009">
    <property type="protein sequence ID" value="KAF1952688.1"/>
    <property type="molecule type" value="Genomic_DNA"/>
</dbReference>
<evidence type="ECO:0000313" key="4">
    <source>
        <dbReference type="Proteomes" id="UP000800035"/>
    </source>
</evidence>
<gene>
    <name evidence="3" type="ORF">CC80DRAFT_507863</name>
</gene>
<feature type="region of interest" description="Disordered" evidence="1">
    <location>
        <begin position="235"/>
        <end position="264"/>
    </location>
</feature>
<feature type="transmembrane region" description="Helical" evidence="2">
    <location>
        <begin position="272"/>
        <end position="296"/>
    </location>
</feature>
<feature type="compositionally biased region" description="Polar residues" evidence="1">
    <location>
        <begin position="425"/>
        <end position="442"/>
    </location>
</feature>
<sequence length="442" mass="46897">MLPTLCDLKYSAKAPVVRVLSDSIATSTSSSFSTLTQSQTTSPPSTVRFSPKYVPTDCSIPDTFSFNTDFCWSLRGGSSFTVSGTTYIGFSRFFPFQYDGEGNRIPLTETSTDFDKCLPGPSSCSLLYSGGPCPQAFSRMKRAETGTVTTEWCCPSAGRLLNMHSIQYVEYISTSKYTGTTTVSLDSCTYEWTGSGRIPLTDAAEVASGKYSTTATFFQHLAILAITVTYNSTTSTSIASSPPKPSAVPSNSLPTSNTLAPTTGGLTTSSKIGIGVGVGIGGLLLVSAITLVLFVLRRHARARHSHDGEDLPPPTRKPELPADDIPKHKFLPQVASEPVHELADTAKPVELGESAAKKAEDTGNIEGGKQVELSEGAAVKVEDIGDTDGAILGKETISPISETILKRGEESAGRKKQEGDDERSTMSPISPLSQWSLGQAAT</sequence>
<keyword evidence="2" id="KW-0812">Transmembrane</keyword>
<proteinExistence type="predicted"/>
<dbReference type="Proteomes" id="UP000800035">
    <property type="component" value="Unassembled WGS sequence"/>
</dbReference>
<keyword evidence="2" id="KW-0472">Membrane</keyword>
<evidence type="ECO:0000313" key="3">
    <source>
        <dbReference type="EMBL" id="KAF1952688.1"/>
    </source>
</evidence>